<comment type="function">
    <text evidence="1">Removes C-terminal D-alanyl residues from sugar-peptide cell wall precursors.</text>
</comment>
<comment type="caution">
    <text evidence="17">The sequence shown here is derived from an EMBL/GenBank/DDBJ whole genome shotgun (WGS) entry which is preliminary data.</text>
</comment>
<dbReference type="Gene3D" id="3.40.710.10">
    <property type="entry name" value="DD-peptidase/beta-lactamase superfamily"/>
    <property type="match status" value="1"/>
</dbReference>
<comment type="similarity">
    <text evidence="3 15">Belongs to the peptidase S11 family.</text>
</comment>
<keyword evidence="9" id="KW-0133">Cell shape</keyword>
<dbReference type="PRINTS" id="PR00725">
    <property type="entry name" value="DADACBPTASE1"/>
</dbReference>
<dbReference type="InterPro" id="IPR001967">
    <property type="entry name" value="Peptidase_S11_N"/>
</dbReference>
<dbReference type="GO" id="GO:0009002">
    <property type="term" value="F:serine-type D-Ala-D-Ala carboxypeptidase activity"/>
    <property type="evidence" value="ECO:0007669"/>
    <property type="project" value="UniProtKB-EC"/>
</dbReference>
<dbReference type="InterPro" id="IPR012907">
    <property type="entry name" value="Peptidase_S11_C"/>
</dbReference>
<evidence type="ECO:0000256" key="10">
    <source>
        <dbReference type="ARBA" id="ARBA00022984"/>
    </source>
</evidence>
<evidence type="ECO:0000256" key="1">
    <source>
        <dbReference type="ARBA" id="ARBA00003217"/>
    </source>
</evidence>
<dbReference type="GO" id="GO:0006508">
    <property type="term" value="P:proteolysis"/>
    <property type="evidence" value="ECO:0007669"/>
    <property type="project" value="UniProtKB-KW"/>
</dbReference>
<evidence type="ECO:0000256" key="8">
    <source>
        <dbReference type="ARBA" id="ARBA00022801"/>
    </source>
</evidence>
<name>A0A931AV58_9FIRM</name>
<evidence type="ECO:0000256" key="2">
    <source>
        <dbReference type="ARBA" id="ARBA00004752"/>
    </source>
</evidence>
<dbReference type="InterPro" id="IPR015956">
    <property type="entry name" value="Peniciliin-bd_prot_C_sf"/>
</dbReference>
<dbReference type="Gene3D" id="2.60.410.10">
    <property type="entry name" value="D-Ala-D-Ala carboxypeptidase, C-terminal domain"/>
    <property type="match status" value="1"/>
</dbReference>
<evidence type="ECO:0000256" key="14">
    <source>
        <dbReference type="PIRSR" id="PIRSR618044-2"/>
    </source>
</evidence>
<keyword evidence="6" id="KW-0645">Protease</keyword>
<keyword evidence="5 17" id="KW-0121">Carboxypeptidase</keyword>
<evidence type="ECO:0000256" key="7">
    <source>
        <dbReference type="ARBA" id="ARBA00022729"/>
    </source>
</evidence>
<evidence type="ECO:0000256" key="9">
    <source>
        <dbReference type="ARBA" id="ARBA00022960"/>
    </source>
</evidence>
<evidence type="ECO:0000313" key="17">
    <source>
        <dbReference type="EMBL" id="MBF8437259.1"/>
    </source>
</evidence>
<evidence type="ECO:0000256" key="12">
    <source>
        <dbReference type="ARBA" id="ARBA00034000"/>
    </source>
</evidence>
<gene>
    <name evidence="17" type="ORF">I0Q91_09230</name>
</gene>
<dbReference type="InterPro" id="IPR012338">
    <property type="entry name" value="Beta-lactam/transpept-like"/>
</dbReference>
<evidence type="ECO:0000256" key="11">
    <source>
        <dbReference type="ARBA" id="ARBA00023316"/>
    </source>
</evidence>
<dbReference type="SMART" id="SM00936">
    <property type="entry name" value="PBP5_C"/>
    <property type="match status" value="1"/>
</dbReference>
<dbReference type="GO" id="GO:0008360">
    <property type="term" value="P:regulation of cell shape"/>
    <property type="evidence" value="ECO:0007669"/>
    <property type="project" value="UniProtKB-KW"/>
</dbReference>
<dbReference type="InterPro" id="IPR037167">
    <property type="entry name" value="Peptidase_S11_C_sf"/>
</dbReference>
<evidence type="ECO:0000256" key="15">
    <source>
        <dbReference type="RuleBase" id="RU004016"/>
    </source>
</evidence>
<keyword evidence="7" id="KW-0732">Signal</keyword>
<dbReference type="SUPFAM" id="SSF69189">
    <property type="entry name" value="Penicillin-binding protein associated domain"/>
    <property type="match status" value="1"/>
</dbReference>
<feature type="active site" description="Proton acceptor" evidence="13">
    <location>
        <position position="47"/>
    </location>
</feature>
<protein>
    <recommendedName>
        <fullName evidence="4">serine-type D-Ala-D-Ala carboxypeptidase</fullName>
        <ecNumber evidence="4">3.4.16.4</ecNumber>
    </recommendedName>
</protein>
<proteinExistence type="inferred from homology"/>
<comment type="pathway">
    <text evidence="2">Cell wall biogenesis; peptidoglycan biosynthesis.</text>
</comment>
<keyword evidence="10" id="KW-0573">Peptidoglycan synthesis</keyword>
<evidence type="ECO:0000256" key="3">
    <source>
        <dbReference type="ARBA" id="ARBA00007164"/>
    </source>
</evidence>
<dbReference type="InterPro" id="IPR018044">
    <property type="entry name" value="Peptidase_S11"/>
</dbReference>
<dbReference type="PANTHER" id="PTHR21581">
    <property type="entry name" value="D-ALANYL-D-ALANINE CARBOXYPEPTIDASE"/>
    <property type="match status" value="1"/>
</dbReference>
<keyword evidence="11" id="KW-0961">Cell wall biogenesis/degradation</keyword>
<dbReference type="Pfam" id="PF07943">
    <property type="entry name" value="PBP5_C"/>
    <property type="match status" value="1"/>
</dbReference>
<organism evidence="17 18">
    <name type="scientific">Halonatronomonas betaini</name>
    <dbReference type="NCBI Taxonomy" id="2778430"/>
    <lineage>
        <taxon>Bacteria</taxon>
        <taxon>Bacillati</taxon>
        <taxon>Bacillota</taxon>
        <taxon>Clostridia</taxon>
        <taxon>Halanaerobiales</taxon>
        <taxon>Halarsenatibacteraceae</taxon>
        <taxon>Halonatronomonas</taxon>
    </lineage>
</organism>
<dbReference type="GO" id="GO:0071555">
    <property type="term" value="P:cell wall organization"/>
    <property type="evidence" value="ECO:0007669"/>
    <property type="project" value="UniProtKB-KW"/>
</dbReference>
<dbReference type="GO" id="GO:0009252">
    <property type="term" value="P:peptidoglycan biosynthetic process"/>
    <property type="evidence" value="ECO:0007669"/>
    <property type="project" value="UniProtKB-KW"/>
</dbReference>
<evidence type="ECO:0000256" key="5">
    <source>
        <dbReference type="ARBA" id="ARBA00022645"/>
    </source>
</evidence>
<comment type="catalytic activity">
    <reaction evidence="12">
        <text>Preferential cleavage: (Ac)2-L-Lys-D-Ala-|-D-Ala. Also transpeptidation of peptidyl-alanyl moieties that are N-acyl substituents of D-alanine.</text>
        <dbReference type="EC" id="3.4.16.4"/>
    </reaction>
</comment>
<keyword evidence="8" id="KW-0378">Hydrolase</keyword>
<reference evidence="17" key="1">
    <citation type="submission" date="2020-11" db="EMBL/GenBank/DDBJ databases">
        <title>Halonatronomonas betainensis gen. nov., sp. nov. a novel haloalkaliphilic representative of the family Halanaerobiacae capable of betaine degradation.</title>
        <authorList>
            <person name="Boltyanskaya Y."/>
            <person name="Kevbrin V."/>
            <person name="Detkova E."/>
            <person name="Grouzdev D.S."/>
            <person name="Koziaeva V."/>
            <person name="Zhilina T."/>
        </authorList>
    </citation>
    <scope>NUCLEOTIDE SEQUENCE</scope>
    <source>
        <strain evidence="17">Z-7014</strain>
    </source>
</reference>
<evidence type="ECO:0000256" key="4">
    <source>
        <dbReference type="ARBA" id="ARBA00012448"/>
    </source>
</evidence>
<dbReference type="EMBL" id="JADPIE010000004">
    <property type="protein sequence ID" value="MBF8437259.1"/>
    <property type="molecule type" value="Genomic_DNA"/>
</dbReference>
<dbReference type="EC" id="3.4.16.4" evidence="4"/>
<evidence type="ECO:0000256" key="6">
    <source>
        <dbReference type="ARBA" id="ARBA00022670"/>
    </source>
</evidence>
<sequence length="370" mass="41300">MVFSLNLANVYGFDLGAYSAILIEAETGQVLYEHNADEELPPASITKTMAMLIAMEAIESGEVSLEDTVTVSRYAESMGGSQIFLDAGTELTIEDLLKAVTVASANDASVALAEGISGSYYSFVDKMNERAKELKMENTNFRNTTGLPEAEHYTTARDITKMSQKVIKYPEIREWGQIWVDYIDLPNRQAMLTNTNRLILNYQGMDGIKTGHTSEAGYGLASSAVRDDMRLISVVLKAESESERQELTTRLLDYGFNNFRQQTLISDDEAIHNVEIPGSRNGTASVRVAQDLNVVIPRNDDYETELNYYIEEEYDFPILEGETVGEVGVKMNGQEISRKEIVAAEEINRANIFTRLFRGAANTVRDFINR</sequence>
<dbReference type="SUPFAM" id="SSF56601">
    <property type="entry name" value="beta-lactamase/transpeptidase-like"/>
    <property type="match status" value="1"/>
</dbReference>
<feature type="domain" description="Peptidase S11 D-Ala-D-Ala carboxypeptidase A C-terminal" evidence="16">
    <location>
        <begin position="259"/>
        <end position="349"/>
    </location>
</feature>
<evidence type="ECO:0000259" key="16">
    <source>
        <dbReference type="SMART" id="SM00936"/>
    </source>
</evidence>
<dbReference type="Pfam" id="PF00768">
    <property type="entry name" value="Peptidase_S11"/>
    <property type="match status" value="1"/>
</dbReference>
<dbReference type="PANTHER" id="PTHR21581:SF6">
    <property type="entry name" value="TRAFFICKING PROTEIN PARTICLE COMPLEX SUBUNIT 12"/>
    <property type="match status" value="1"/>
</dbReference>
<evidence type="ECO:0000256" key="13">
    <source>
        <dbReference type="PIRSR" id="PIRSR618044-1"/>
    </source>
</evidence>
<feature type="binding site" evidence="14">
    <location>
        <position position="209"/>
    </location>
    <ligand>
        <name>substrate</name>
    </ligand>
</feature>
<feature type="active site" evidence="13">
    <location>
        <position position="104"/>
    </location>
</feature>
<dbReference type="Proteomes" id="UP000621436">
    <property type="component" value="Unassembled WGS sequence"/>
</dbReference>
<feature type="active site" description="Acyl-ester intermediate" evidence="13">
    <location>
        <position position="44"/>
    </location>
</feature>
<dbReference type="AlphaFoldDB" id="A0A931AV58"/>
<keyword evidence="18" id="KW-1185">Reference proteome</keyword>
<evidence type="ECO:0000313" key="18">
    <source>
        <dbReference type="Proteomes" id="UP000621436"/>
    </source>
</evidence>
<accession>A0A931AV58</accession>